<keyword evidence="9" id="KW-0325">Glycoprotein</keyword>
<dbReference type="STRING" id="3775.A0A1Q3BID1"/>
<feature type="transmembrane region" description="Helical" evidence="10">
    <location>
        <begin position="250"/>
        <end position="274"/>
    </location>
</feature>
<keyword evidence="8 10" id="KW-0472">Membrane</keyword>
<evidence type="ECO:0000256" key="10">
    <source>
        <dbReference type="SAM" id="Phobius"/>
    </source>
</evidence>
<evidence type="ECO:0000256" key="5">
    <source>
        <dbReference type="ARBA" id="ARBA00022692"/>
    </source>
</evidence>
<evidence type="ECO:0000256" key="1">
    <source>
        <dbReference type="ARBA" id="ARBA00004389"/>
    </source>
</evidence>
<evidence type="ECO:0000256" key="4">
    <source>
        <dbReference type="ARBA" id="ARBA00022502"/>
    </source>
</evidence>
<dbReference type="GO" id="GO:0005789">
    <property type="term" value="C:endoplasmic reticulum membrane"/>
    <property type="evidence" value="ECO:0007669"/>
    <property type="project" value="UniProtKB-SubCell"/>
</dbReference>
<accession>A0A1Q3BID1</accession>
<evidence type="ECO:0000256" key="3">
    <source>
        <dbReference type="ARBA" id="ARBA00010345"/>
    </source>
</evidence>
<proteinExistence type="inferred from homology"/>
<evidence type="ECO:0000256" key="7">
    <source>
        <dbReference type="ARBA" id="ARBA00022989"/>
    </source>
</evidence>
<comment type="similarity">
    <text evidence="3">Belongs to the PIGX family.</text>
</comment>
<keyword evidence="6" id="KW-0256">Endoplasmic reticulum</keyword>
<comment type="subcellular location">
    <subcellularLocation>
        <location evidence="1">Endoplasmic reticulum membrane</location>
        <topology evidence="1">Single-pass membrane protein</topology>
    </subcellularLocation>
</comment>
<reference evidence="13" key="1">
    <citation type="submission" date="2016-04" db="EMBL/GenBank/DDBJ databases">
        <title>Cephalotus genome sequencing.</title>
        <authorList>
            <person name="Fukushima K."/>
            <person name="Hasebe M."/>
            <person name="Fang X."/>
        </authorList>
    </citation>
    <scope>NUCLEOTIDE SEQUENCE [LARGE SCALE GENOMIC DNA]</scope>
    <source>
        <strain evidence="13">cv. St1</strain>
    </source>
</reference>
<comment type="pathway">
    <text evidence="2">Glycolipid biosynthesis; glycosylphosphatidylinositol-anchor biosynthesis.</text>
</comment>
<dbReference type="PANTHER" id="PTHR28650">
    <property type="entry name" value="PHOSPHATIDYLINOSITOL-GLYCAN BIOSYNTHESIS CLASS X PROTEIN"/>
    <property type="match status" value="1"/>
</dbReference>
<dbReference type="AlphaFoldDB" id="A0A1Q3BID1"/>
<keyword evidence="4" id="KW-0337">GPI-anchor biosynthesis</keyword>
<gene>
    <name evidence="12" type="ORF">CFOL_v3_11274</name>
</gene>
<dbReference type="GO" id="GO:0006506">
    <property type="term" value="P:GPI anchor biosynthetic process"/>
    <property type="evidence" value="ECO:0007669"/>
    <property type="project" value="UniProtKB-UniPathway"/>
</dbReference>
<evidence type="ECO:0000256" key="9">
    <source>
        <dbReference type="ARBA" id="ARBA00023180"/>
    </source>
</evidence>
<keyword evidence="5 10" id="KW-0812">Transmembrane</keyword>
<dbReference type="OrthoDB" id="5546453at2759"/>
<dbReference type="Pfam" id="PF08320">
    <property type="entry name" value="PIG-X"/>
    <property type="match status" value="1"/>
</dbReference>
<evidence type="ECO:0000256" key="8">
    <source>
        <dbReference type="ARBA" id="ARBA00023136"/>
    </source>
</evidence>
<evidence type="ECO:0000313" key="13">
    <source>
        <dbReference type="Proteomes" id="UP000187406"/>
    </source>
</evidence>
<dbReference type="Proteomes" id="UP000187406">
    <property type="component" value="Unassembled WGS sequence"/>
</dbReference>
<name>A0A1Q3BID1_CEPFO</name>
<dbReference type="InParanoid" id="A0A1Q3BID1"/>
<evidence type="ECO:0000256" key="6">
    <source>
        <dbReference type="ARBA" id="ARBA00022824"/>
    </source>
</evidence>
<dbReference type="PANTHER" id="PTHR28650:SF1">
    <property type="entry name" value="PHOSPHATIDYLINOSITOL-GLYCAN BIOSYNTHESIS CLASS X PROTEIN"/>
    <property type="match status" value="1"/>
</dbReference>
<keyword evidence="11" id="KW-0732">Signal</keyword>
<keyword evidence="13" id="KW-1185">Reference proteome</keyword>
<evidence type="ECO:0000313" key="12">
    <source>
        <dbReference type="EMBL" id="GAV67770.1"/>
    </source>
</evidence>
<comment type="caution">
    <text evidence="12">The sequence shown here is derived from an EMBL/GenBank/DDBJ whole genome shotgun (WGS) entry which is preliminary data.</text>
</comment>
<evidence type="ECO:0000256" key="11">
    <source>
        <dbReference type="SAM" id="SignalP"/>
    </source>
</evidence>
<keyword evidence="7 10" id="KW-1133">Transmembrane helix</keyword>
<feature type="chain" id="PRO_5013315505" evidence="11">
    <location>
        <begin position="25"/>
        <end position="286"/>
    </location>
</feature>
<evidence type="ECO:0000256" key="2">
    <source>
        <dbReference type="ARBA" id="ARBA00004687"/>
    </source>
</evidence>
<dbReference type="SMART" id="SM00780">
    <property type="entry name" value="PIG-X"/>
    <property type="match status" value="1"/>
</dbReference>
<dbReference type="FunCoup" id="A0A1Q3BID1">
    <property type="interactions" value="913"/>
</dbReference>
<dbReference type="InterPro" id="IPR040039">
    <property type="entry name" value="PIGX"/>
</dbReference>
<organism evidence="12 13">
    <name type="scientific">Cephalotus follicularis</name>
    <name type="common">Albany pitcher plant</name>
    <dbReference type="NCBI Taxonomy" id="3775"/>
    <lineage>
        <taxon>Eukaryota</taxon>
        <taxon>Viridiplantae</taxon>
        <taxon>Streptophyta</taxon>
        <taxon>Embryophyta</taxon>
        <taxon>Tracheophyta</taxon>
        <taxon>Spermatophyta</taxon>
        <taxon>Magnoliopsida</taxon>
        <taxon>eudicotyledons</taxon>
        <taxon>Gunneridae</taxon>
        <taxon>Pentapetalae</taxon>
        <taxon>rosids</taxon>
        <taxon>fabids</taxon>
        <taxon>Oxalidales</taxon>
        <taxon>Cephalotaceae</taxon>
        <taxon>Cephalotus</taxon>
    </lineage>
</organism>
<sequence>MGTSIYHKLRVLFILCFATGFSSSIVVQSLKQYIMKSYFEKYECLIDSNFQHFIAHQLPYALCEVVVPNAVRFSVLKRRLIGEGSHRHLSSSIGFHIKPEFPFHFCEVVIVERLPSGVFADPFELQHLHRRGVFGDIAVFGDTNLELPSFLSNRSAVEIHIDVVGSNVVLRDENELEINIELPLHARYLPLDDSGYSTVEFGDPDLFMRCNIEATLTNQVCLFTPTRDRAESKAGTIMWKIPSGKKAHSGVVFIVTFISAISTTLLIVLASLFCSDIDIRKDLKKS</sequence>
<dbReference type="UniPathway" id="UPA00196"/>
<feature type="signal peptide" evidence="11">
    <location>
        <begin position="1"/>
        <end position="24"/>
    </location>
</feature>
<protein>
    <submittedName>
        <fullName evidence="12">PIG-X domain-containing protein</fullName>
    </submittedName>
</protein>
<dbReference type="InterPro" id="IPR013233">
    <property type="entry name" value="PIG-X/PBN1"/>
</dbReference>
<dbReference type="EMBL" id="BDDD01000586">
    <property type="protein sequence ID" value="GAV67770.1"/>
    <property type="molecule type" value="Genomic_DNA"/>
</dbReference>